<gene>
    <name evidence="1" type="ORF">AVEN_29047_1</name>
</gene>
<dbReference type="OrthoDB" id="5988132at2759"/>
<name>A0A4Y2AJI9_ARAVE</name>
<evidence type="ECO:0008006" key="3">
    <source>
        <dbReference type="Google" id="ProtNLM"/>
    </source>
</evidence>
<dbReference type="AlphaFoldDB" id="A0A4Y2AJI9"/>
<comment type="caution">
    <text evidence="1">The sequence shown here is derived from an EMBL/GenBank/DDBJ whole genome shotgun (WGS) entry which is preliminary data.</text>
</comment>
<protein>
    <recommendedName>
        <fullName evidence="3">C2H2-type domain-containing protein</fullName>
    </recommendedName>
</protein>
<dbReference type="Proteomes" id="UP000499080">
    <property type="component" value="Unassembled WGS sequence"/>
</dbReference>
<keyword evidence="2" id="KW-1185">Reference proteome</keyword>
<organism evidence="1 2">
    <name type="scientific">Araneus ventricosus</name>
    <name type="common">Orbweaver spider</name>
    <name type="synonym">Epeira ventricosa</name>
    <dbReference type="NCBI Taxonomy" id="182803"/>
    <lineage>
        <taxon>Eukaryota</taxon>
        <taxon>Metazoa</taxon>
        <taxon>Ecdysozoa</taxon>
        <taxon>Arthropoda</taxon>
        <taxon>Chelicerata</taxon>
        <taxon>Arachnida</taxon>
        <taxon>Araneae</taxon>
        <taxon>Araneomorphae</taxon>
        <taxon>Entelegynae</taxon>
        <taxon>Araneoidea</taxon>
        <taxon>Araneidae</taxon>
        <taxon>Araneus</taxon>
    </lineage>
</organism>
<proteinExistence type="predicted"/>
<dbReference type="EMBL" id="BGPR01000020">
    <property type="protein sequence ID" value="GBL80032.1"/>
    <property type="molecule type" value="Genomic_DNA"/>
</dbReference>
<evidence type="ECO:0000313" key="1">
    <source>
        <dbReference type="EMBL" id="GBL80032.1"/>
    </source>
</evidence>
<accession>A0A4Y2AJI9</accession>
<reference evidence="1 2" key="1">
    <citation type="journal article" date="2019" name="Sci. Rep.">
        <title>Orb-weaving spider Araneus ventricosus genome elucidates the spidroin gene catalogue.</title>
        <authorList>
            <person name="Kono N."/>
            <person name="Nakamura H."/>
            <person name="Ohtoshi R."/>
            <person name="Moran D.A.P."/>
            <person name="Shinohara A."/>
            <person name="Yoshida Y."/>
            <person name="Fujiwara M."/>
            <person name="Mori M."/>
            <person name="Tomita M."/>
            <person name="Arakawa K."/>
        </authorList>
    </citation>
    <scope>NUCLEOTIDE SEQUENCE [LARGE SCALE GENOMIC DNA]</scope>
</reference>
<sequence length="419" mass="48599">MWITEHTNCWFTSRAVVIDDFSGTENSPPVLHVKTTRRIDRRYNSLHFCPQEDCTATFDDVASLEEHLIAATRTFTKISSTLDKVRFSYTEKLKASTGKSPIAANEPKNLANNITILNVFRRCWSLPNRKITRFSSKQKLYNIFMKGKQSGVKSSPENTVKEMRQQIDPTGRKLFQPFKYMTSSQIKSLFNRMSVLHKGVTLKPSSPGLELVDNINEDLDDIEQGDITKQELEQQEVQNLLTTLEPIQDVQLQLAGYKQKKDDKGKKRSLNICPTTPKRIKSIYDENNDSISTDNSLESDESHKITQQLCRSDSIQDIKMKLIQRAVQEHLYFAVFYEQDLFYIGKEKKIEGEDILLKFLEKGAGNFRWPKIDQEEKVNNKFIFYGPVQLCRIPFTMDIHQIIIAYNKCYKKNRLAIWK</sequence>
<evidence type="ECO:0000313" key="2">
    <source>
        <dbReference type="Proteomes" id="UP000499080"/>
    </source>
</evidence>